<proteinExistence type="inferred from homology"/>
<gene>
    <name evidence="4" type="ORF">COT63_02215</name>
</gene>
<dbReference type="InterPro" id="IPR000119">
    <property type="entry name" value="Hist_DNA-bd"/>
</dbReference>
<name>A0A2H0WT03_9BACT</name>
<dbReference type="GO" id="GO:0030527">
    <property type="term" value="F:structural constituent of chromatin"/>
    <property type="evidence" value="ECO:0007669"/>
    <property type="project" value="InterPro"/>
</dbReference>
<organism evidence="4 5">
    <name type="scientific">Candidatus Shapirobacteria bacterium CG09_land_8_20_14_0_10_38_17</name>
    <dbReference type="NCBI Taxonomy" id="1974884"/>
    <lineage>
        <taxon>Bacteria</taxon>
        <taxon>Candidatus Shapironibacteriota</taxon>
    </lineage>
</organism>
<dbReference type="PRINTS" id="PR01727">
    <property type="entry name" value="DNABINDINGHU"/>
</dbReference>
<sequence>MIKKQIIEEIAKKAHITKKGTREVIDLFLDEVKKALSRGEKVVVSGFGTFRTTMVKEKEVVVPGSGERVKVSAHRAARFSPGKGLKRAVK</sequence>
<evidence type="ECO:0000256" key="1">
    <source>
        <dbReference type="ARBA" id="ARBA00023067"/>
    </source>
</evidence>
<dbReference type="Pfam" id="PF00216">
    <property type="entry name" value="Bac_DNA_binding"/>
    <property type="match status" value="1"/>
</dbReference>
<dbReference type="PANTHER" id="PTHR33175">
    <property type="entry name" value="DNA-BINDING PROTEIN HU"/>
    <property type="match status" value="1"/>
</dbReference>
<dbReference type="CDD" id="cd13831">
    <property type="entry name" value="HU"/>
    <property type="match status" value="1"/>
</dbReference>
<evidence type="ECO:0000313" key="4">
    <source>
        <dbReference type="EMBL" id="PIS15029.1"/>
    </source>
</evidence>
<dbReference type="AlphaFoldDB" id="A0A2H0WT03"/>
<dbReference type="PANTHER" id="PTHR33175:SF3">
    <property type="entry name" value="DNA-BINDING PROTEIN HU-BETA"/>
    <property type="match status" value="1"/>
</dbReference>
<dbReference type="SMART" id="SM00411">
    <property type="entry name" value="BHL"/>
    <property type="match status" value="1"/>
</dbReference>
<dbReference type="EMBL" id="PEZH01000042">
    <property type="protein sequence ID" value="PIS15029.1"/>
    <property type="molecule type" value="Genomic_DNA"/>
</dbReference>
<comment type="caution">
    <text evidence="4">The sequence shown here is derived from an EMBL/GenBank/DDBJ whole genome shotgun (WGS) entry which is preliminary data.</text>
</comment>
<dbReference type="InterPro" id="IPR010992">
    <property type="entry name" value="IHF-like_DNA-bd_dom_sf"/>
</dbReference>
<dbReference type="Gene3D" id="4.10.520.10">
    <property type="entry name" value="IHF-like DNA-binding proteins"/>
    <property type="match status" value="1"/>
</dbReference>
<keyword evidence="1" id="KW-0226">DNA condensation</keyword>
<accession>A0A2H0WT03</accession>
<dbReference type="Proteomes" id="UP000231282">
    <property type="component" value="Unassembled WGS sequence"/>
</dbReference>
<dbReference type="GO" id="GO:0030261">
    <property type="term" value="P:chromosome condensation"/>
    <property type="evidence" value="ECO:0007669"/>
    <property type="project" value="UniProtKB-KW"/>
</dbReference>
<keyword evidence="2 4" id="KW-0238">DNA-binding</keyword>
<evidence type="ECO:0000256" key="3">
    <source>
        <dbReference type="RuleBase" id="RU003939"/>
    </source>
</evidence>
<evidence type="ECO:0000256" key="2">
    <source>
        <dbReference type="ARBA" id="ARBA00023125"/>
    </source>
</evidence>
<dbReference type="GO" id="GO:0005829">
    <property type="term" value="C:cytosol"/>
    <property type="evidence" value="ECO:0007669"/>
    <property type="project" value="TreeGrafter"/>
</dbReference>
<protein>
    <submittedName>
        <fullName evidence="4">DNA-binding protein</fullName>
    </submittedName>
</protein>
<dbReference type="SUPFAM" id="SSF47729">
    <property type="entry name" value="IHF-like DNA-binding proteins"/>
    <property type="match status" value="1"/>
</dbReference>
<reference evidence="5" key="1">
    <citation type="submission" date="2017-09" db="EMBL/GenBank/DDBJ databases">
        <title>Depth-based differentiation of microbial function through sediment-hosted aquifers and enrichment of novel symbionts in the deep terrestrial subsurface.</title>
        <authorList>
            <person name="Probst A.J."/>
            <person name="Ladd B."/>
            <person name="Jarett J.K."/>
            <person name="Geller-Mcgrath D.E."/>
            <person name="Sieber C.M.K."/>
            <person name="Emerson J.B."/>
            <person name="Anantharaman K."/>
            <person name="Thomas B.C."/>
            <person name="Malmstrom R."/>
            <person name="Stieglmeier M."/>
            <person name="Klingl A."/>
            <person name="Woyke T."/>
            <person name="Ryan C.M."/>
            <person name="Banfield J.F."/>
        </authorList>
    </citation>
    <scope>NUCLEOTIDE SEQUENCE [LARGE SCALE GENOMIC DNA]</scope>
</reference>
<comment type="similarity">
    <text evidence="3">Belongs to the bacterial histone-like protein family.</text>
</comment>
<evidence type="ECO:0000313" key="5">
    <source>
        <dbReference type="Proteomes" id="UP000231282"/>
    </source>
</evidence>
<dbReference type="GO" id="GO:0003677">
    <property type="term" value="F:DNA binding"/>
    <property type="evidence" value="ECO:0007669"/>
    <property type="project" value="UniProtKB-KW"/>
</dbReference>